<dbReference type="InterPro" id="IPR011990">
    <property type="entry name" value="TPR-like_helical_dom_sf"/>
</dbReference>
<dbReference type="PROSITE" id="PS50005">
    <property type="entry name" value="TPR"/>
    <property type="match status" value="2"/>
</dbReference>
<dbReference type="SUPFAM" id="SSF81901">
    <property type="entry name" value="HCP-like"/>
    <property type="match status" value="1"/>
</dbReference>
<reference evidence="5" key="1">
    <citation type="submission" date="2019-12" db="EMBL/GenBank/DDBJ databases">
        <title>Comparative genomics gives insights into the taxonomy of the Azoarcus-Aromatoleum group and reveals separate origins of nif in the plant-associated Azoarcus and non-plant-associated Aromatoleum sub-groups.</title>
        <authorList>
            <person name="Lafos M."/>
            <person name="Maluk M."/>
            <person name="Batista M."/>
            <person name="Junghare M."/>
            <person name="Carmona M."/>
            <person name="Faoro H."/>
            <person name="Cruz L.M."/>
            <person name="Battistoni F."/>
            <person name="De Souza E."/>
            <person name="Pedrosa F."/>
            <person name="Chen W.-M."/>
            <person name="Poole P.S."/>
            <person name="Dixon R.A."/>
            <person name="James E.K."/>
        </authorList>
    </citation>
    <scope>NUCLEOTIDE SEQUENCE</scope>
    <source>
        <strain evidence="5">U120</strain>
    </source>
</reference>
<dbReference type="RefSeq" id="WP_169198096.1">
    <property type="nucleotide sequence ID" value="NZ_WTVH02000010.1"/>
</dbReference>
<organism evidence="5 6">
    <name type="scientific">Aromatoleum buckelii</name>
    <dbReference type="NCBI Taxonomy" id="200254"/>
    <lineage>
        <taxon>Bacteria</taxon>
        <taxon>Pseudomonadati</taxon>
        <taxon>Pseudomonadota</taxon>
        <taxon>Betaproteobacteria</taxon>
        <taxon>Rhodocyclales</taxon>
        <taxon>Rhodocyclaceae</taxon>
        <taxon>Aromatoleum</taxon>
    </lineage>
</organism>
<accession>A0ABX1N1C9</accession>
<protein>
    <submittedName>
        <fullName evidence="5">Type IV pilus biogenesis/stability protein PilW</fullName>
    </submittedName>
</protein>
<comment type="caution">
    <text evidence="5">The sequence shown here is derived from an EMBL/GenBank/DDBJ whole genome shotgun (WGS) entry which is preliminary data.</text>
</comment>
<keyword evidence="1" id="KW-0677">Repeat</keyword>
<feature type="repeat" description="TPR" evidence="3">
    <location>
        <begin position="152"/>
        <end position="185"/>
    </location>
</feature>
<dbReference type="Proteomes" id="UP000601990">
    <property type="component" value="Unassembled WGS sequence"/>
</dbReference>
<keyword evidence="2 3" id="KW-0802">TPR repeat</keyword>
<dbReference type="Pfam" id="PF13181">
    <property type="entry name" value="TPR_8"/>
    <property type="match status" value="1"/>
</dbReference>
<evidence type="ECO:0000256" key="4">
    <source>
        <dbReference type="SAM" id="SignalP"/>
    </source>
</evidence>
<evidence type="ECO:0000256" key="2">
    <source>
        <dbReference type="ARBA" id="ARBA00022803"/>
    </source>
</evidence>
<feature type="repeat" description="TPR" evidence="3">
    <location>
        <begin position="82"/>
        <end position="115"/>
    </location>
</feature>
<proteinExistence type="predicted"/>
<name>A0ABX1N1C9_9RHOO</name>
<dbReference type="NCBIfam" id="TIGR02521">
    <property type="entry name" value="type_IV_pilW"/>
    <property type="match status" value="1"/>
</dbReference>
<feature type="chain" id="PRO_5046364495" evidence="4">
    <location>
        <begin position="22"/>
        <end position="265"/>
    </location>
</feature>
<evidence type="ECO:0000313" key="6">
    <source>
        <dbReference type="Proteomes" id="UP000601990"/>
    </source>
</evidence>
<dbReference type="PANTHER" id="PTHR44186">
    <property type="match status" value="1"/>
</dbReference>
<feature type="signal peptide" evidence="4">
    <location>
        <begin position="1"/>
        <end position="21"/>
    </location>
</feature>
<dbReference type="SMART" id="SM00028">
    <property type="entry name" value="TPR"/>
    <property type="match status" value="4"/>
</dbReference>
<dbReference type="EMBL" id="WTVH01000007">
    <property type="protein sequence ID" value="NMF92801.1"/>
    <property type="molecule type" value="Genomic_DNA"/>
</dbReference>
<dbReference type="InterPro" id="IPR013360">
    <property type="entry name" value="Pilus_4_PilW"/>
</dbReference>
<evidence type="ECO:0000256" key="1">
    <source>
        <dbReference type="ARBA" id="ARBA00022737"/>
    </source>
</evidence>
<dbReference type="Gene3D" id="1.25.40.10">
    <property type="entry name" value="Tetratricopeptide repeat domain"/>
    <property type="match status" value="1"/>
</dbReference>
<evidence type="ECO:0000313" key="5">
    <source>
        <dbReference type="EMBL" id="NMF92801.1"/>
    </source>
</evidence>
<evidence type="ECO:0000256" key="3">
    <source>
        <dbReference type="PROSITE-ProRule" id="PRU00339"/>
    </source>
</evidence>
<keyword evidence="4" id="KW-0732">Signal</keyword>
<keyword evidence="6" id="KW-1185">Reference proteome</keyword>
<dbReference type="InterPro" id="IPR019734">
    <property type="entry name" value="TPR_rpt"/>
</dbReference>
<gene>
    <name evidence="5" type="primary">pilW</name>
    <name evidence="5" type="ORF">GO608_05600</name>
</gene>
<dbReference type="Pfam" id="PF13432">
    <property type="entry name" value="TPR_16"/>
    <property type="match status" value="1"/>
</dbReference>
<dbReference type="PANTHER" id="PTHR44186:SF1">
    <property type="entry name" value="BARDET-BIEDL SYNDROME 4 PROTEIN"/>
    <property type="match status" value="1"/>
</dbReference>
<sequence>MGGLAVPLLLYAAVFGLTACAAPSGAGRPIAERPVSDVPATNPATASAKVHVDLGMAYLQVGRYAVALDEARAALASDSAYAPAYHLMGLVYMFIDDRNAARDNFLRALQKAPNDPEFNNSYGWFLCVSGQEAEGLERLALAARNPYYRTPSRPYANAGLCHLRRGNDAAAEAEFQRAAELDPSNAQALYHLAAIAYRRGAYEVARNHLVQLHQQSEPTAESVWLGVRTERKLGNREAESSYAAQLRGRFADSGEHRAMNQGNYE</sequence>